<gene>
    <name evidence="6" type="ORF">PPRO1472_LOCUS1757</name>
    <name evidence="7" type="ORF">PPROV_001101000</name>
</gene>
<dbReference type="CDD" id="cd11380">
    <property type="entry name" value="Ribosomal_S8e_like"/>
    <property type="match status" value="1"/>
</dbReference>
<keyword evidence="2 4" id="KW-0689">Ribosomal protein</keyword>
<organism evidence="6">
    <name type="scientific">Pycnococcus provasolii</name>
    <dbReference type="NCBI Taxonomy" id="41880"/>
    <lineage>
        <taxon>Eukaryota</taxon>
        <taxon>Viridiplantae</taxon>
        <taxon>Chlorophyta</taxon>
        <taxon>Pseudoscourfieldiophyceae</taxon>
        <taxon>Pseudoscourfieldiales</taxon>
        <taxon>Pycnococcaceae</taxon>
        <taxon>Pycnococcus</taxon>
    </lineage>
</organism>
<dbReference type="GO" id="GO:0006412">
    <property type="term" value="P:translation"/>
    <property type="evidence" value="ECO:0007669"/>
    <property type="project" value="InterPro"/>
</dbReference>
<reference evidence="6" key="2">
    <citation type="submission" date="2021-01" db="EMBL/GenBank/DDBJ databases">
        <authorList>
            <person name="Corre E."/>
            <person name="Pelletier E."/>
            <person name="Niang G."/>
            <person name="Scheremetjew M."/>
            <person name="Finn R."/>
            <person name="Kale V."/>
            <person name="Holt S."/>
            <person name="Cochrane G."/>
            <person name="Meng A."/>
            <person name="Brown T."/>
            <person name="Cohen L."/>
        </authorList>
    </citation>
    <scope>NUCLEOTIDE SEQUENCE</scope>
    <source>
        <strain evidence="6">RCC251</strain>
    </source>
</reference>
<keyword evidence="3 4" id="KW-0687">Ribonucleoprotein</keyword>
<evidence type="ECO:0000313" key="7">
    <source>
        <dbReference type="EMBL" id="GHP12282.1"/>
    </source>
</evidence>
<dbReference type="PROSITE" id="PS01193">
    <property type="entry name" value="RIBOSOMAL_S8E"/>
    <property type="match status" value="1"/>
</dbReference>
<dbReference type="Gene3D" id="1.10.168.20">
    <property type="entry name" value="Ribosomal protein S8e, subdomain"/>
    <property type="match status" value="1"/>
</dbReference>
<dbReference type="OrthoDB" id="1703270at2759"/>
<protein>
    <recommendedName>
        <fullName evidence="4">40S ribosomal protein S8</fullName>
    </recommendedName>
</protein>
<evidence type="ECO:0000313" key="8">
    <source>
        <dbReference type="Proteomes" id="UP000660262"/>
    </source>
</evidence>
<dbReference type="GO" id="GO:0005840">
    <property type="term" value="C:ribosome"/>
    <property type="evidence" value="ECO:0007669"/>
    <property type="project" value="UniProtKB-KW"/>
</dbReference>
<keyword evidence="8" id="KW-1185">Reference proteome</keyword>
<dbReference type="InterPro" id="IPR022309">
    <property type="entry name" value="Ribosomal_Se8/biogenesis_NSA2"/>
</dbReference>
<evidence type="ECO:0000256" key="2">
    <source>
        <dbReference type="ARBA" id="ARBA00022980"/>
    </source>
</evidence>
<evidence type="ECO:0000313" key="6">
    <source>
        <dbReference type="EMBL" id="CAD8218314.1"/>
    </source>
</evidence>
<dbReference type="EMBL" id="HBDW01002529">
    <property type="protein sequence ID" value="CAD8218314.1"/>
    <property type="molecule type" value="Transcribed_RNA"/>
</dbReference>
<evidence type="ECO:0000256" key="5">
    <source>
        <dbReference type="SAM" id="MobiDB-lite"/>
    </source>
</evidence>
<evidence type="ECO:0000256" key="4">
    <source>
        <dbReference type="RuleBase" id="RU000669"/>
    </source>
</evidence>
<dbReference type="AlphaFoldDB" id="A0A7R9SZ54"/>
<dbReference type="InterPro" id="IPR042563">
    <property type="entry name" value="Ribosomal_protein_eS8_euk"/>
</dbReference>
<dbReference type="Proteomes" id="UP000660262">
    <property type="component" value="Unassembled WGS sequence"/>
</dbReference>
<name>A0A7R9SZ54_9CHLO</name>
<dbReference type="PANTHER" id="PTHR10394">
    <property type="entry name" value="40S RIBOSOMAL PROTEIN S8"/>
    <property type="match status" value="1"/>
</dbReference>
<feature type="region of interest" description="Disordered" evidence="5">
    <location>
        <begin position="1"/>
        <end position="23"/>
    </location>
</feature>
<proteinExistence type="inferred from homology"/>
<dbReference type="GO" id="GO:1990904">
    <property type="term" value="C:ribonucleoprotein complex"/>
    <property type="evidence" value="ECO:0007669"/>
    <property type="project" value="UniProtKB-KW"/>
</dbReference>
<reference evidence="7" key="1">
    <citation type="submission" date="2020-10" db="EMBL/GenBank/DDBJ databases">
        <title>Unveiling of a novel bifunctional photoreceptor, Dualchrome1, isolated from a cosmopolitan green alga.</title>
        <authorList>
            <person name="Suzuki S."/>
            <person name="Kawachi M."/>
        </authorList>
    </citation>
    <scope>NUCLEOTIDE SEQUENCE</scope>
    <source>
        <strain evidence="7">NIES 2893</strain>
    </source>
</reference>
<dbReference type="GO" id="GO:0003735">
    <property type="term" value="F:structural constituent of ribosome"/>
    <property type="evidence" value="ECO:0007669"/>
    <property type="project" value="InterPro"/>
</dbReference>
<dbReference type="Pfam" id="PF01201">
    <property type="entry name" value="Ribosomal_S8e"/>
    <property type="match status" value="1"/>
</dbReference>
<dbReference type="InterPro" id="IPR018283">
    <property type="entry name" value="Ribosomal_eS8_CS"/>
</dbReference>
<dbReference type="EMBL" id="BNJQ01000040">
    <property type="protein sequence ID" value="GHP12282.1"/>
    <property type="molecule type" value="Genomic_DNA"/>
</dbReference>
<evidence type="ECO:0000256" key="1">
    <source>
        <dbReference type="ARBA" id="ARBA00005257"/>
    </source>
</evidence>
<dbReference type="InterPro" id="IPR001047">
    <property type="entry name" value="Ribosomal_eS8"/>
</dbReference>
<dbReference type="Gene3D" id="3.10.290.70">
    <property type="match status" value="1"/>
</dbReference>
<accession>A0A7R9SZ54</accession>
<feature type="compositionally biased region" description="Basic residues" evidence="5">
    <location>
        <begin position="8"/>
        <end position="23"/>
    </location>
</feature>
<comment type="similarity">
    <text evidence="1 4">Belongs to the eukaryotic ribosomal protein eS8 family.</text>
</comment>
<dbReference type="NCBIfam" id="TIGR00307">
    <property type="entry name" value="eS8"/>
    <property type="match status" value="1"/>
</dbReference>
<evidence type="ECO:0000256" key="3">
    <source>
        <dbReference type="ARBA" id="ARBA00023274"/>
    </source>
</evidence>
<sequence>MGISRDSLHKRRRTGGKQPRWHKKRKYELGRQPSMTKLAPNADVRPVRVRGGNTKFRALRLDAGNFSWGSESVTRKTRLLDVSYNASNNDLVRTQTLVKNCVIQVDAAPFRAWYKRHYGEDIIYLTKKGKGMEPEAPVKRSASVAAKIAKRNENHKVDVNLLDQFATGRLYACVTSRPGQCGRCDGYILEGTELQFYVKKMQKKKSKA</sequence>